<dbReference type="GO" id="GO:0030687">
    <property type="term" value="C:preribosome, large subunit precursor"/>
    <property type="evidence" value="ECO:0007669"/>
    <property type="project" value="UniProtKB-UniRule"/>
</dbReference>
<feature type="compositionally biased region" description="Low complexity" evidence="8">
    <location>
        <begin position="241"/>
        <end position="255"/>
    </location>
</feature>
<organism evidence="10 11">
    <name type="scientific">Tothia fuscella</name>
    <dbReference type="NCBI Taxonomy" id="1048955"/>
    <lineage>
        <taxon>Eukaryota</taxon>
        <taxon>Fungi</taxon>
        <taxon>Dikarya</taxon>
        <taxon>Ascomycota</taxon>
        <taxon>Pezizomycotina</taxon>
        <taxon>Dothideomycetes</taxon>
        <taxon>Pleosporomycetidae</taxon>
        <taxon>Venturiales</taxon>
        <taxon>Cylindrosympodiaceae</taxon>
        <taxon>Tothia</taxon>
    </lineage>
</organism>
<dbReference type="Pfam" id="PF08154">
    <property type="entry name" value="NLE"/>
    <property type="match status" value="1"/>
</dbReference>
<feature type="region of interest" description="Disordered" evidence="8">
    <location>
        <begin position="241"/>
        <end position="274"/>
    </location>
</feature>
<evidence type="ECO:0000313" key="10">
    <source>
        <dbReference type="EMBL" id="KAF2435012.1"/>
    </source>
</evidence>
<accession>A0A9P4P0H9</accession>
<dbReference type="Gene3D" id="2.130.10.10">
    <property type="entry name" value="YVTN repeat-like/Quinoprotein amine dehydrogenase"/>
    <property type="match status" value="1"/>
</dbReference>
<comment type="similarity">
    <text evidence="6">Belongs to the WD repeat WDR12/YTM1 family.</text>
</comment>
<dbReference type="InterPro" id="IPR001680">
    <property type="entry name" value="WD40_rpt"/>
</dbReference>
<comment type="caution">
    <text evidence="10">The sequence shown here is derived from an EMBL/GenBank/DDBJ whole genome shotgun (WGS) entry which is preliminary data.</text>
</comment>
<dbReference type="Pfam" id="PF00400">
    <property type="entry name" value="WD40"/>
    <property type="match status" value="5"/>
</dbReference>
<dbReference type="AlphaFoldDB" id="A0A9P4P0H9"/>
<dbReference type="GO" id="GO:0005654">
    <property type="term" value="C:nucleoplasm"/>
    <property type="evidence" value="ECO:0007669"/>
    <property type="project" value="UniProtKB-SubCell"/>
</dbReference>
<dbReference type="SUPFAM" id="SSF50978">
    <property type="entry name" value="WD40 repeat-like"/>
    <property type="match status" value="1"/>
</dbReference>
<evidence type="ECO:0000256" key="6">
    <source>
        <dbReference type="HAMAP-Rule" id="MF_03029"/>
    </source>
</evidence>
<dbReference type="PROSITE" id="PS50082">
    <property type="entry name" value="WD_REPEATS_2"/>
    <property type="match status" value="5"/>
</dbReference>
<dbReference type="PANTHER" id="PTHR19855:SF11">
    <property type="entry name" value="RIBOSOME BIOGENESIS PROTEIN WDR12"/>
    <property type="match status" value="1"/>
</dbReference>
<keyword evidence="11" id="KW-1185">Reference proteome</keyword>
<keyword evidence="4" id="KW-0677">Repeat</keyword>
<sequence length="473" mass="51010">MELDAPNESEKTSQVRIKLTTRDSDVQLLETAPILVSTALRRYALSTLVNNLLESEKPVPFEFLINGQFLRTSIDEFLTANGISAERTLTVEYVRALIPPVHISSYEHDDWVSSVNVLATDSRARILSSSYDGLLRIWNTTNTDLLATSPSARDNGHTAAVKAVKWLTEKKIASSGDDRTIRIWNYVEDEGSAAAITPVLELYGHKMTVGDIAIHTPTSQILSASADGRVGLWSTSKTTAPTAPTSLLPTASSSANKRRKLAKADNKQVSQRGPLSMLDGHTDVVSSTIFKHDDPTVGYSASWDHSVRTWDLTTSRLVDTRTTLHPLLSLTEMPQVSLLATGTTARHITLLDPRASSSKVSALTLRGHANAVSSLAVDPKSQFGLLSGSHDGSCRVWDIRSVRSVASGGGGGDGGQVGESVYVIYREGVEGVKQRAVGGEGVKVFGVDWREGVGIVSAGEDKRVQVNRPEGKQ</sequence>
<dbReference type="GO" id="GO:0000463">
    <property type="term" value="P:maturation of LSU-rRNA from tricistronic rRNA transcript (SSU-rRNA, 5.8S rRNA, LSU-rRNA)"/>
    <property type="evidence" value="ECO:0007669"/>
    <property type="project" value="UniProtKB-UniRule"/>
</dbReference>
<reference evidence="10" key="1">
    <citation type="journal article" date="2020" name="Stud. Mycol.">
        <title>101 Dothideomycetes genomes: a test case for predicting lifestyles and emergence of pathogens.</title>
        <authorList>
            <person name="Haridas S."/>
            <person name="Albert R."/>
            <person name="Binder M."/>
            <person name="Bloem J."/>
            <person name="Labutti K."/>
            <person name="Salamov A."/>
            <person name="Andreopoulos B."/>
            <person name="Baker S."/>
            <person name="Barry K."/>
            <person name="Bills G."/>
            <person name="Bluhm B."/>
            <person name="Cannon C."/>
            <person name="Castanera R."/>
            <person name="Culley D."/>
            <person name="Daum C."/>
            <person name="Ezra D."/>
            <person name="Gonzalez J."/>
            <person name="Henrissat B."/>
            <person name="Kuo A."/>
            <person name="Liang C."/>
            <person name="Lipzen A."/>
            <person name="Lutzoni F."/>
            <person name="Magnuson J."/>
            <person name="Mondo S."/>
            <person name="Nolan M."/>
            <person name="Ohm R."/>
            <person name="Pangilinan J."/>
            <person name="Park H.-J."/>
            <person name="Ramirez L."/>
            <person name="Alfaro M."/>
            <person name="Sun H."/>
            <person name="Tritt A."/>
            <person name="Yoshinaga Y."/>
            <person name="Zwiers L.-H."/>
            <person name="Turgeon B."/>
            <person name="Goodwin S."/>
            <person name="Spatafora J."/>
            <person name="Crous P."/>
            <person name="Grigoriev I."/>
        </authorList>
    </citation>
    <scope>NUCLEOTIDE SEQUENCE</scope>
    <source>
        <strain evidence="10">CBS 130266</strain>
    </source>
</reference>
<dbReference type="InterPro" id="IPR036322">
    <property type="entry name" value="WD40_repeat_dom_sf"/>
</dbReference>
<dbReference type="PROSITE" id="PS50294">
    <property type="entry name" value="WD_REPEATS_REGION"/>
    <property type="match status" value="3"/>
</dbReference>
<evidence type="ECO:0000256" key="5">
    <source>
        <dbReference type="ARBA" id="ARBA00023242"/>
    </source>
</evidence>
<evidence type="ECO:0000313" key="11">
    <source>
        <dbReference type="Proteomes" id="UP000800235"/>
    </source>
</evidence>
<dbReference type="InterPro" id="IPR012972">
    <property type="entry name" value="NLE"/>
</dbReference>
<dbReference type="SMART" id="SM00320">
    <property type="entry name" value="WD40"/>
    <property type="match status" value="5"/>
</dbReference>
<feature type="domain" description="NLE" evidence="9">
    <location>
        <begin position="15"/>
        <end position="78"/>
    </location>
</feature>
<dbReference type="GO" id="GO:0000466">
    <property type="term" value="P:maturation of 5.8S rRNA from tricistronic rRNA transcript (SSU-rRNA, 5.8S rRNA, LSU-rRNA)"/>
    <property type="evidence" value="ECO:0007669"/>
    <property type="project" value="UniProtKB-UniRule"/>
</dbReference>
<evidence type="ECO:0000256" key="4">
    <source>
        <dbReference type="ARBA" id="ARBA00022737"/>
    </source>
</evidence>
<keyword evidence="2 6" id="KW-0698">rRNA processing</keyword>
<evidence type="ECO:0000259" key="9">
    <source>
        <dbReference type="Pfam" id="PF08154"/>
    </source>
</evidence>
<dbReference type="HAMAP" id="MF_03029">
    <property type="entry name" value="WDR12"/>
    <property type="match status" value="1"/>
</dbReference>
<evidence type="ECO:0000256" key="2">
    <source>
        <dbReference type="ARBA" id="ARBA00022552"/>
    </source>
</evidence>
<feature type="repeat" description="WD" evidence="7">
    <location>
        <begin position="278"/>
        <end position="320"/>
    </location>
</feature>
<gene>
    <name evidence="6" type="primary">YTM1</name>
    <name evidence="10" type="ORF">EJ08DRAFT_626299</name>
</gene>
<dbReference type="PRINTS" id="PR00320">
    <property type="entry name" value="GPROTEINBRPT"/>
</dbReference>
<evidence type="ECO:0000256" key="1">
    <source>
        <dbReference type="ARBA" id="ARBA00022517"/>
    </source>
</evidence>
<dbReference type="EMBL" id="MU007014">
    <property type="protein sequence ID" value="KAF2435012.1"/>
    <property type="molecule type" value="Genomic_DNA"/>
</dbReference>
<evidence type="ECO:0000256" key="7">
    <source>
        <dbReference type="PROSITE-ProRule" id="PRU00221"/>
    </source>
</evidence>
<dbReference type="PROSITE" id="PS00678">
    <property type="entry name" value="WD_REPEATS_1"/>
    <property type="match status" value="1"/>
</dbReference>
<feature type="repeat" description="WD" evidence="7">
    <location>
        <begin position="154"/>
        <end position="185"/>
    </location>
</feature>
<dbReference type="Proteomes" id="UP000800235">
    <property type="component" value="Unassembled WGS sequence"/>
</dbReference>
<comment type="function">
    <text evidence="6">Component of the NOP7 complex, which is required for maturation of the 25S and 5.8S ribosomal RNAs and formation of the 60S ribosome.</text>
</comment>
<evidence type="ECO:0000256" key="3">
    <source>
        <dbReference type="ARBA" id="ARBA00022574"/>
    </source>
</evidence>
<dbReference type="PANTHER" id="PTHR19855">
    <property type="entry name" value="WD40 REPEAT PROTEIN 12, 37"/>
    <property type="match status" value="1"/>
</dbReference>
<comment type="subcellular location">
    <subcellularLocation>
        <location evidence="6">Nucleus</location>
        <location evidence="6">Nucleolus</location>
    </subcellularLocation>
    <subcellularLocation>
        <location evidence="6">Nucleus</location>
        <location evidence="6">Nucleoplasm</location>
    </subcellularLocation>
</comment>
<feature type="repeat" description="WD" evidence="7">
    <location>
        <begin position="105"/>
        <end position="148"/>
    </location>
</feature>
<dbReference type="OrthoDB" id="10251381at2759"/>
<dbReference type="InterPro" id="IPR015943">
    <property type="entry name" value="WD40/YVTN_repeat-like_dom_sf"/>
</dbReference>
<dbReference type="GO" id="GO:0070545">
    <property type="term" value="C:PeBoW complex"/>
    <property type="evidence" value="ECO:0007669"/>
    <property type="project" value="TreeGrafter"/>
</dbReference>
<keyword evidence="5 6" id="KW-0539">Nucleus</keyword>
<comment type="subunit">
    <text evidence="6">Component of the NOP7 complex, composed of ERB1, NOP7 and YTM1. Within the NOP7 complex ERB1 appears to interact directly with NOP7 and YTM1. The NOP7 complex also associates with the 66S pre-ribosome.</text>
</comment>
<keyword evidence="3 7" id="KW-0853">WD repeat</keyword>
<dbReference type="InterPro" id="IPR028599">
    <property type="entry name" value="WDR12/Ytm1"/>
</dbReference>
<keyword evidence="1 6" id="KW-0690">Ribosome biogenesis</keyword>
<dbReference type="GO" id="GO:0043021">
    <property type="term" value="F:ribonucleoprotein complex binding"/>
    <property type="evidence" value="ECO:0007669"/>
    <property type="project" value="UniProtKB-UniRule"/>
</dbReference>
<evidence type="ECO:0000256" key="8">
    <source>
        <dbReference type="SAM" id="MobiDB-lite"/>
    </source>
</evidence>
<feature type="repeat" description="WD" evidence="7">
    <location>
        <begin position="202"/>
        <end position="243"/>
    </location>
</feature>
<proteinExistence type="inferred from homology"/>
<feature type="repeat" description="WD" evidence="7">
    <location>
        <begin position="365"/>
        <end position="407"/>
    </location>
</feature>
<name>A0A9P4P0H9_9PEZI</name>
<dbReference type="InterPro" id="IPR019775">
    <property type="entry name" value="WD40_repeat_CS"/>
</dbReference>
<protein>
    <recommendedName>
        <fullName evidence="6">Ribosome biogenesis protein YTM1</fullName>
    </recommendedName>
</protein>
<dbReference type="InterPro" id="IPR020472">
    <property type="entry name" value="WD40_PAC1"/>
</dbReference>